<proteinExistence type="predicted"/>
<sequence length="64" mass="7423">MIQEYYNYSLLSHNTFGIDVTASRFIEYDTPDELCDLISSNRIKRPHLHIGQGSNLLFVKDFEG</sequence>
<dbReference type="EMBL" id="SNRY01007527">
    <property type="protein sequence ID" value="KAA6310241.1"/>
    <property type="molecule type" value="Genomic_DNA"/>
</dbReference>
<keyword evidence="1" id="KW-0560">Oxidoreductase</keyword>
<name>A0A5J4PMY8_9ZZZZ</name>
<accession>A0A5J4PMY8</accession>
<comment type="caution">
    <text evidence="1">The sequence shown here is derived from an EMBL/GenBank/DDBJ whole genome shotgun (WGS) entry which is preliminary data.</text>
</comment>
<dbReference type="InterPro" id="IPR036318">
    <property type="entry name" value="FAD-bd_PCMH-like_sf"/>
</dbReference>
<dbReference type="Gene3D" id="3.30.43.10">
    <property type="entry name" value="Uridine Diphospho-n-acetylenolpyruvylglucosamine Reductase, domain 2"/>
    <property type="match status" value="1"/>
</dbReference>
<dbReference type="GO" id="GO:0008762">
    <property type="term" value="F:UDP-N-acetylmuramate dehydrogenase activity"/>
    <property type="evidence" value="ECO:0007669"/>
    <property type="project" value="UniProtKB-EC"/>
</dbReference>
<dbReference type="SUPFAM" id="SSF56176">
    <property type="entry name" value="FAD-binding/transporter-associated domain-like"/>
    <property type="match status" value="1"/>
</dbReference>
<feature type="non-terminal residue" evidence="1">
    <location>
        <position position="64"/>
    </location>
</feature>
<protein>
    <submittedName>
        <fullName evidence="1">UDP-N-acetylenolpyruvoylglucosamine reductase</fullName>
        <ecNumber evidence="1">1.3.1.98</ecNumber>
    </submittedName>
</protein>
<dbReference type="InterPro" id="IPR016167">
    <property type="entry name" value="FAD-bd_PCMH_sub1"/>
</dbReference>
<gene>
    <name evidence="1" type="ORF">EZS27_038421</name>
</gene>
<evidence type="ECO:0000313" key="1">
    <source>
        <dbReference type="EMBL" id="KAA6310241.1"/>
    </source>
</evidence>
<reference evidence="1" key="1">
    <citation type="submission" date="2019-03" db="EMBL/GenBank/DDBJ databases">
        <title>Single cell metagenomics reveals metabolic interactions within the superorganism composed of flagellate Streblomastix strix and complex community of Bacteroidetes bacteria on its surface.</title>
        <authorList>
            <person name="Treitli S.C."/>
            <person name="Kolisko M."/>
            <person name="Husnik F."/>
            <person name="Keeling P."/>
            <person name="Hampl V."/>
        </authorList>
    </citation>
    <scope>NUCLEOTIDE SEQUENCE</scope>
    <source>
        <strain evidence="1">STM</strain>
    </source>
</reference>
<dbReference type="GO" id="GO:0050660">
    <property type="term" value="F:flavin adenine dinucleotide binding"/>
    <property type="evidence" value="ECO:0007669"/>
    <property type="project" value="InterPro"/>
</dbReference>
<dbReference type="EC" id="1.3.1.98" evidence="1"/>
<organism evidence="1">
    <name type="scientific">termite gut metagenome</name>
    <dbReference type="NCBI Taxonomy" id="433724"/>
    <lineage>
        <taxon>unclassified sequences</taxon>
        <taxon>metagenomes</taxon>
        <taxon>organismal metagenomes</taxon>
    </lineage>
</organism>
<dbReference type="AlphaFoldDB" id="A0A5J4PMY8"/>